<accession>A0AAV7MHM7</accession>
<evidence type="ECO:0000313" key="1">
    <source>
        <dbReference type="EMBL" id="KAJ1102250.1"/>
    </source>
</evidence>
<reference evidence="1" key="1">
    <citation type="journal article" date="2022" name="bioRxiv">
        <title>Sequencing and chromosome-scale assembly of the giantPleurodeles waltlgenome.</title>
        <authorList>
            <person name="Brown T."/>
            <person name="Elewa A."/>
            <person name="Iarovenko S."/>
            <person name="Subramanian E."/>
            <person name="Araus A.J."/>
            <person name="Petzold A."/>
            <person name="Susuki M."/>
            <person name="Suzuki K.-i.T."/>
            <person name="Hayashi T."/>
            <person name="Toyoda A."/>
            <person name="Oliveira C."/>
            <person name="Osipova E."/>
            <person name="Leigh N.D."/>
            <person name="Simon A."/>
            <person name="Yun M.H."/>
        </authorList>
    </citation>
    <scope>NUCLEOTIDE SEQUENCE</scope>
    <source>
        <strain evidence="1">20211129_DDA</strain>
        <tissue evidence="1">Liver</tissue>
    </source>
</reference>
<sequence>MVRVLWRQRSQGGIFWGRGRLSQTPWCECSGGSGLRAVSSGDGAGARLHGASALETAVSGPFLLGTGLVKPDSRVRALWRQRSQGRIFWGRSRLSQTPWCECSGDSGLRAVSSGAGAG</sequence>
<keyword evidence="2" id="KW-1185">Reference proteome</keyword>
<dbReference type="EMBL" id="JANPWB010000014">
    <property type="protein sequence ID" value="KAJ1102250.1"/>
    <property type="molecule type" value="Genomic_DNA"/>
</dbReference>
<name>A0AAV7MHM7_PLEWA</name>
<organism evidence="1 2">
    <name type="scientific">Pleurodeles waltl</name>
    <name type="common">Iberian ribbed newt</name>
    <dbReference type="NCBI Taxonomy" id="8319"/>
    <lineage>
        <taxon>Eukaryota</taxon>
        <taxon>Metazoa</taxon>
        <taxon>Chordata</taxon>
        <taxon>Craniata</taxon>
        <taxon>Vertebrata</taxon>
        <taxon>Euteleostomi</taxon>
        <taxon>Amphibia</taxon>
        <taxon>Batrachia</taxon>
        <taxon>Caudata</taxon>
        <taxon>Salamandroidea</taxon>
        <taxon>Salamandridae</taxon>
        <taxon>Pleurodelinae</taxon>
        <taxon>Pleurodeles</taxon>
    </lineage>
</organism>
<evidence type="ECO:0000313" key="2">
    <source>
        <dbReference type="Proteomes" id="UP001066276"/>
    </source>
</evidence>
<dbReference type="Proteomes" id="UP001066276">
    <property type="component" value="Chromosome 10"/>
</dbReference>
<protein>
    <submittedName>
        <fullName evidence="1">Uncharacterized protein</fullName>
    </submittedName>
</protein>
<comment type="caution">
    <text evidence="1">The sequence shown here is derived from an EMBL/GenBank/DDBJ whole genome shotgun (WGS) entry which is preliminary data.</text>
</comment>
<dbReference type="AlphaFoldDB" id="A0AAV7MHM7"/>
<proteinExistence type="predicted"/>
<gene>
    <name evidence="1" type="ORF">NDU88_007302</name>
</gene>